<evidence type="ECO:0000313" key="8">
    <source>
        <dbReference type="Proteomes" id="UP000054302"/>
    </source>
</evidence>
<proteinExistence type="predicted"/>
<dbReference type="STRING" id="212818.A0A0D1ZE19"/>
<dbReference type="PROSITE" id="PS00463">
    <property type="entry name" value="ZN2_CY6_FUNGAL_1"/>
    <property type="match status" value="1"/>
</dbReference>
<keyword evidence="1" id="KW-0805">Transcription regulation</keyword>
<evidence type="ECO:0000256" key="5">
    <source>
        <dbReference type="SAM" id="MobiDB-lite"/>
    </source>
</evidence>
<dbReference type="GO" id="GO:0003677">
    <property type="term" value="F:DNA binding"/>
    <property type="evidence" value="ECO:0007669"/>
    <property type="project" value="UniProtKB-KW"/>
</dbReference>
<keyword evidence="8" id="KW-1185">Reference proteome</keyword>
<name>A0A0D1ZE19_EXOME</name>
<dbReference type="RefSeq" id="XP_016224526.1">
    <property type="nucleotide sequence ID" value="XM_016368738.1"/>
</dbReference>
<dbReference type="SMART" id="SM00066">
    <property type="entry name" value="GAL4"/>
    <property type="match status" value="1"/>
</dbReference>
<dbReference type="PANTHER" id="PTHR47784:SF4">
    <property type="entry name" value="ZN(II)2CYS6 TRANSCRIPTION FACTOR (EUROFUNG)"/>
    <property type="match status" value="1"/>
</dbReference>
<dbReference type="GeneID" id="27322048"/>
<dbReference type="OMA" id="HWHRHLW"/>
<sequence length="418" mass="46777">MAPRRTHHKSKQGCTECKRRHIKCDETRPICVKCTASKRVCRWETNIKPSTATPIESTGDQRTPTALQPPGGSAPLTPIASDTTHSGCHTGSHATVGSAHPVLSQRRADSVVNIDHLELLYHFYTNTCRTLVRTQEQVELYRDLVVTRGIAHPFLMQQTLAFSALHIGILRPQQQEYYRSLATSLQSNGLADFNDILSQVDANTCVPVLLFSHLVALHTFHDLFTVLKDDFNTFMDGLVGCVRLLRGVNLVRETWADVLFQSELGGIMREADEMRHNNKASKSECSALRDLIEGADLSLTSREACMEALDKLQEFFNLENVYPGGSFGTTSVIFAWFVTASSQYTELVDQRRPEALVLLAYYAVLLHRRRRSWVVGDAGKRLFESVAAHLGRRWETWLTWPRSAIMSGTSSNTPSSAT</sequence>
<evidence type="ECO:0000256" key="2">
    <source>
        <dbReference type="ARBA" id="ARBA00023125"/>
    </source>
</evidence>
<evidence type="ECO:0000259" key="6">
    <source>
        <dbReference type="PROSITE" id="PS50048"/>
    </source>
</evidence>
<dbReference type="InterPro" id="IPR053157">
    <property type="entry name" value="Sterol_Uptake_Regulator"/>
</dbReference>
<evidence type="ECO:0000256" key="1">
    <source>
        <dbReference type="ARBA" id="ARBA00023015"/>
    </source>
</evidence>
<keyword evidence="2" id="KW-0238">DNA-binding</keyword>
<dbReference type="VEuPathDB" id="FungiDB:PV10_04203"/>
<dbReference type="OrthoDB" id="4937900at2759"/>
<dbReference type="HOGENOM" id="CLU_024934_2_0_1"/>
<protein>
    <recommendedName>
        <fullName evidence="6">Zn(2)-C6 fungal-type domain-containing protein</fullName>
    </recommendedName>
</protein>
<organism evidence="7 8">
    <name type="scientific">Exophiala mesophila</name>
    <name type="common">Black yeast-like fungus</name>
    <dbReference type="NCBI Taxonomy" id="212818"/>
    <lineage>
        <taxon>Eukaryota</taxon>
        <taxon>Fungi</taxon>
        <taxon>Dikarya</taxon>
        <taxon>Ascomycota</taxon>
        <taxon>Pezizomycotina</taxon>
        <taxon>Eurotiomycetes</taxon>
        <taxon>Chaetothyriomycetidae</taxon>
        <taxon>Chaetothyriales</taxon>
        <taxon>Herpotrichiellaceae</taxon>
        <taxon>Exophiala</taxon>
    </lineage>
</organism>
<dbReference type="Pfam" id="PF00172">
    <property type="entry name" value="Zn_clus"/>
    <property type="match status" value="1"/>
</dbReference>
<accession>A0A0D1ZE19</accession>
<keyword evidence="4" id="KW-0539">Nucleus</keyword>
<dbReference type="SUPFAM" id="SSF57701">
    <property type="entry name" value="Zn2/Cys6 DNA-binding domain"/>
    <property type="match status" value="1"/>
</dbReference>
<dbReference type="InterPro" id="IPR036864">
    <property type="entry name" value="Zn2-C6_fun-type_DNA-bd_sf"/>
</dbReference>
<evidence type="ECO:0000256" key="4">
    <source>
        <dbReference type="ARBA" id="ARBA00023242"/>
    </source>
</evidence>
<feature type="domain" description="Zn(2)-C6 fungal-type" evidence="6">
    <location>
        <begin position="13"/>
        <end position="43"/>
    </location>
</feature>
<dbReference type="CDD" id="cd00067">
    <property type="entry name" value="GAL4"/>
    <property type="match status" value="1"/>
</dbReference>
<keyword evidence="3" id="KW-0804">Transcription</keyword>
<feature type="compositionally biased region" description="Polar residues" evidence="5">
    <location>
        <begin position="51"/>
        <end position="66"/>
    </location>
</feature>
<dbReference type="InterPro" id="IPR001138">
    <property type="entry name" value="Zn2Cys6_DnaBD"/>
</dbReference>
<evidence type="ECO:0000313" key="7">
    <source>
        <dbReference type="EMBL" id="KIV92952.1"/>
    </source>
</evidence>
<dbReference type="EMBL" id="KN847522">
    <property type="protein sequence ID" value="KIV92952.1"/>
    <property type="molecule type" value="Genomic_DNA"/>
</dbReference>
<gene>
    <name evidence="7" type="ORF">PV10_04203</name>
</gene>
<evidence type="ECO:0000256" key="3">
    <source>
        <dbReference type="ARBA" id="ARBA00023163"/>
    </source>
</evidence>
<dbReference type="Proteomes" id="UP000054302">
    <property type="component" value="Unassembled WGS sequence"/>
</dbReference>
<reference evidence="7 8" key="1">
    <citation type="submission" date="2015-01" db="EMBL/GenBank/DDBJ databases">
        <title>The Genome Sequence of Exophiala mesophila CBS40295.</title>
        <authorList>
            <consortium name="The Broad Institute Genomics Platform"/>
            <person name="Cuomo C."/>
            <person name="de Hoog S."/>
            <person name="Gorbushina A."/>
            <person name="Stielow B."/>
            <person name="Teixiera M."/>
            <person name="Abouelleil A."/>
            <person name="Chapman S.B."/>
            <person name="Priest M."/>
            <person name="Young S.K."/>
            <person name="Wortman J."/>
            <person name="Nusbaum C."/>
            <person name="Birren B."/>
        </authorList>
    </citation>
    <scope>NUCLEOTIDE SEQUENCE [LARGE SCALE GENOMIC DNA]</scope>
    <source>
        <strain evidence="7 8">CBS 40295</strain>
    </source>
</reference>
<dbReference type="PANTHER" id="PTHR47784">
    <property type="entry name" value="STEROL UPTAKE CONTROL PROTEIN 2"/>
    <property type="match status" value="1"/>
</dbReference>
<dbReference type="GO" id="GO:0001228">
    <property type="term" value="F:DNA-binding transcription activator activity, RNA polymerase II-specific"/>
    <property type="evidence" value="ECO:0007669"/>
    <property type="project" value="TreeGrafter"/>
</dbReference>
<dbReference type="GO" id="GO:0008270">
    <property type="term" value="F:zinc ion binding"/>
    <property type="evidence" value="ECO:0007669"/>
    <property type="project" value="InterPro"/>
</dbReference>
<dbReference type="PROSITE" id="PS50048">
    <property type="entry name" value="ZN2_CY6_FUNGAL_2"/>
    <property type="match status" value="1"/>
</dbReference>
<feature type="region of interest" description="Disordered" evidence="5">
    <location>
        <begin position="51"/>
        <end position="75"/>
    </location>
</feature>
<dbReference type="AlphaFoldDB" id="A0A0D1ZE19"/>
<dbReference type="Gene3D" id="4.10.240.10">
    <property type="entry name" value="Zn(2)-C6 fungal-type DNA-binding domain"/>
    <property type="match status" value="1"/>
</dbReference>